<gene>
    <name evidence="2" type="ORF">CMQ_2568</name>
</gene>
<feature type="compositionally biased region" description="Basic and acidic residues" evidence="1">
    <location>
        <begin position="397"/>
        <end position="410"/>
    </location>
</feature>
<evidence type="ECO:0000313" key="3">
    <source>
        <dbReference type="Proteomes" id="UP000007796"/>
    </source>
</evidence>
<name>F0XGS7_GROCL</name>
<sequence length="574" mass="62771">MPPPVPPSSQPPPVMQTPNAPHFLLLKRPDRPAATPTHPRHDTGAPGWLTAGETPGPATVRSSQPRPTPRFVPSWTQSQSTPVRADDEIDEDSSPPRAALKPTAEMTTMRAADGTTGLPRPTQPTQPTPSASRTLWQPRWQSARRPQVREDIEDAEDSDLDLDDDGGEPIDGLSLASNSIEEQAGLESGSEAHGESGEEQPHQQLQSPARPFKRRRLFVSPGRDGKITRKVGRRQGQLVDDIEEGNDDSSDADGNDNEDNDDETFGDYYRGRQMSYDEMGEILEDEELRHSWEPPDEKADVYDAEEEDFMILNATPSRRNPSGRRTKTETETRLEQQQPPTFQRSRLFLSMGKSDTTATRENAVDARNVGTLDDDNGEDTKGYGDSDENNEDTGNARADRQQQQEHRHPPPDFFSPRKRQRRRGRQPLQQRGGTPAATAASVAAAAPVSGDGQFVAGGLAAELRNWLVQIKVQARSNGQASGSTGSTSTSRPLRYVVEEARLSSGMCLVLGRPEAEVGVEAKSNTALRLLLAGDGRWAPAAMLAGGVIVEIVPPVWDVVIEGETWTVASSWAVE</sequence>
<feature type="region of interest" description="Disordered" evidence="1">
    <location>
        <begin position="1"/>
        <end position="273"/>
    </location>
</feature>
<dbReference type="GeneID" id="25975571"/>
<dbReference type="OrthoDB" id="5389296at2759"/>
<dbReference type="HOGENOM" id="CLU_427646_0_0_1"/>
<feature type="compositionally biased region" description="Basic residues" evidence="1">
    <location>
        <begin position="416"/>
        <end position="425"/>
    </location>
</feature>
<accession>F0XGS7</accession>
<proteinExistence type="predicted"/>
<feature type="compositionally biased region" description="Pro residues" evidence="1">
    <location>
        <begin position="1"/>
        <end position="15"/>
    </location>
</feature>
<feature type="region of interest" description="Disordered" evidence="1">
    <location>
        <begin position="311"/>
        <end position="440"/>
    </location>
</feature>
<dbReference type="eggNOG" id="ENOG502ST4U">
    <property type="taxonomic scope" value="Eukaryota"/>
</dbReference>
<feature type="compositionally biased region" description="Acidic residues" evidence="1">
    <location>
        <begin position="151"/>
        <end position="168"/>
    </location>
</feature>
<feature type="compositionally biased region" description="Low complexity" evidence="1">
    <location>
        <begin position="426"/>
        <end position="440"/>
    </location>
</feature>
<feature type="compositionally biased region" description="Basic and acidic residues" evidence="1">
    <location>
        <begin position="190"/>
        <end position="201"/>
    </location>
</feature>
<dbReference type="InParanoid" id="F0XGS7"/>
<evidence type="ECO:0000256" key="1">
    <source>
        <dbReference type="SAM" id="MobiDB-lite"/>
    </source>
</evidence>
<evidence type="ECO:0000313" key="2">
    <source>
        <dbReference type="EMBL" id="EFX02639.1"/>
    </source>
</evidence>
<dbReference type="RefSeq" id="XP_014172121.1">
    <property type="nucleotide sequence ID" value="XM_014316646.1"/>
</dbReference>
<organism evidence="3">
    <name type="scientific">Grosmannia clavigera (strain kw1407 / UAMH 11150)</name>
    <name type="common">Blue stain fungus</name>
    <name type="synonym">Graphiocladiella clavigera</name>
    <dbReference type="NCBI Taxonomy" id="655863"/>
    <lineage>
        <taxon>Eukaryota</taxon>
        <taxon>Fungi</taxon>
        <taxon>Dikarya</taxon>
        <taxon>Ascomycota</taxon>
        <taxon>Pezizomycotina</taxon>
        <taxon>Sordariomycetes</taxon>
        <taxon>Sordariomycetidae</taxon>
        <taxon>Ophiostomatales</taxon>
        <taxon>Ophiostomataceae</taxon>
        <taxon>Leptographium</taxon>
    </lineage>
</organism>
<feature type="compositionally biased region" description="Acidic residues" evidence="1">
    <location>
        <begin position="240"/>
        <end position="265"/>
    </location>
</feature>
<dbReference type="EMBL" id="GL629769">
    <property type="protein sequence ID" value="EFX02639.1"/>
    <property type="molecule type" value="Genomic_DNA"/>
</dbReference>
<protein>
    <submittedName>
        <fullName evidence="2">Uncharacterized protein</fullName>
    </submittedName>
</protein>
<dbReference type="Proteomes" id="UP000007796">
    <property type="component" value="Unassembled WGS sequence"/>
</dbReference>
<reference evidence="2 3" key="1">
    <citation type="journal article" date="2011" name="Proc. Natl. Acad. Sci. U.S.A.">
        <title>Genome and transcriptome analyses of the mountain pine beetle-fungal symbiont Grosmannia clavigera, a lodgepole pine pathogen.</title>
        <authorList>
            <person name="DiGuistini S."/>
            <person name="Wang Y."/>
            <person name="Liao N.Y."/>
            <person name="Taylor G."/>
            <person name="Tanguay P."/>
            <person name="Feau N."/>
            <person name="Henrissat B."/>
            <person name="Chan S.K."/>
            <person name="Hesse-Orce U."/>
            <person name="Alamouti S.M."/>
            <person name="Tsui C.K.M."/>
            <person name="Docking R.T."/>
            <person name="Levasseur A."/>
            <person name="Haridas S."/>
            <person name="Robertson G."/>
            <person name="Birol I."/>
            <person name="Holt R.A."/>
            <person name="Marra M.A."/>
            <person name="Hamelin R.C."/>
            <person name="Hirst M."/>
            <person name="Jones S.J.M."/>
            <person name="Bohlmann J."/>
            <person name="Breuil C."/>
        </authorList>
    </citation>
    <scope>NUCLEOTIDE SEQUENCE [LARGE SCALE GENOMIC DNA]</scope>
    <source>
        <strain evidence="3">kw1407 / UAMH 11150</strain>
    </source>
</reference>
<keyword evidence="3" id="KW-1185">Reference proteome</keyword>
<dbReference type="AlphaFoldDB" id="F0XGS7"/>
<dbReference type="STRING" id="655863.F0XGS7"/>